<keyword evidence="1" id="KW-1133">Transmembrane helix</keyword>
<dbReference type="Proteomes" id="UP001162483">
    <property type="component" value="Unassembled WGS sequence"/>
</dbReference>
<keyword evidence="3" id="KW-1185">Reference proteome</keyword>
<evidence type="ECO:0000313" key="3">
    <source>
        <dbReference type="Proteomes" id="UP001162483"/>
    </source>
</evidence>
<keyword evidence="1" id="KW-0812">Transmembrane</keyword>
<organism evidence="2 3">
    <name type="scientific">Staurois parvus</name>
    <dbReference type="NCBI Taxonomy" id="386267"/>
    <lineage>
        <taxon>Eukaryota</taxon>
        <taxon>Metazoa</taxon>
        <taxon>Chordata</taxon>
        <taxon>Craniata</taxon>
        <taxon>Vertebrata</taxon>
        <taxon>Euteleostomi</taxon>
        <taxon>Amphibia</taxon>
        <taxon>Batrachia</taxon>
        <taxon>Anura</taxon>
        <taxon>Neobatrachia</taxon>
        <taxon>Ranoidea</taxon>
        <taxon>Ranidae</taxon>
        <taxon>Staurois</taxon>
    </lineage>
</organism>
<gene>
    <name evidence="2" type="ORF">SPARVUS_LOCUS6344701</name>
</gene>
<evidence type="ECO:0000256" key="1">
    <source>
        <dbReference type="SAM" id="Phobius"/>
    </source>
</evidence>
<sequence length="50" mass="5339">MTLGRKGLASGAIKGLTVCGFTVCCLTLCAMCVLLRRHAALYFSAERDLC</sequence>
<evidence type="ECO:0000313" key="2">
    <source>
        <dbReference type="EMBL" id="CAI9566240.1"/>
    </source>
</evidence>
<reference evidence="2" key="1">
    <citation type="submission" date="2023-05" db="EMBL/GenBank/DDBJ databases">
        <authorList>
            <person name="Stuckert A."/>
        </authorList>
    </citation>
    <scope>NUCLEOTIDE SEQUENCE</scope>
</reference>
<dbReference type="EMBL" id="CATNWA010014026">
    <property type="protein sequence ID" value="CAI9566240.1"/>
    <property type="molecule type" value="Genomic_DNA"/>
</dbReference>
<protein>
    <submittedName>
        <fullName evidence="2">Uncharacterized protein</fullName>
    </submittedName>
</protein>
<feature type="transmembrane region" description="Helical" evidence="1">
    <location>
        <begin position="12"/>
        <end position="35"/>
    </location>
</feature>
<proteinExistence type="predicted"/>
<comment type="caution">
    <text evidence="2">The sequence shown here is derived from an EMBL/GenBank/DDBJ whole genome shotgun (WGS) entry which is preliminary data.</text>
</comment>
<name>A0ABN9D172_9NEOB</name>
<accession>A0ABN9D172</accession>
<keyword evidence="1" id="KW-0472">Membrane</keyword>